<accession>A0A6P2IUE7</accession>
<dbReference type="GeneID" id="45092715"/>
<dbReference type="InterPro" id="IPR029062">
    <property type="entry name" value="Class_I_gatase-like"/>
</dbReference>
<dbReference type="Pfam" id="PF17124">
    <property type="entry name" value="ThiJ_like"/>
    <property type="match status" value="1"/>
</dbReference>
<dbReference type="PANTHER" id="PTHR43068">
    <property type="entry name" value="SLR1854 PROTEIN"/>
    <property type="match status" value="1"/>
</dbReference>
<dbReference type="PANTHER" id="PTHR43068:SF1">
    <property type="entry name" value="SLR1854 PROTEIN"/>
    <property type="match status" value="1"/>
</dbReference>
<protein>
    <recommendedName>
        <fullName evidence="3">ThiJ/pfpI-family protein</fullName>
    </recommendedName>
</protein>
<proteinExistence type="predicted"/>
<dbReference type="Gene3D" id="3.40.50.880">
    <property type="match status" value="1"/>
</dbReference>
<dbReference type="Proteomes" id="UP000494170">
    <property type="component" value="Unassembled WGS sequence"/>
</dbReference>
<dbReference type="HOGENOM" id="CLU_072623_0_0_4"/>
<organism evidence="1 2">
    <name type="scientific">Burkholderia lata (strain ATCC 17760 / DSM 23089 / LMG 22485 / NCIMB 9086 / R18194 / 383)</name>
    <dbReference type="NCBI Taxonomy" id="482957"/>
    <lineage>
        <taxon>Bacteria</taxon>
        <taxon>Pseudomonadati</taxon>
        <taxon>Pseudomonadota</taxon>
        <taxon>Betaproteobacteria</taxon>
        <taxon>Burkholderiales</taxon>
        <taxon>Burkholderiaceae</taxon>
        <taxon>Burkholderia</taxon>
        <taxon>Burkholderia cepacia complex</taxon>
    </lineage>
</organism>
<sequence>MAHVLMPLPALDFDPTEAGVSWAVLTGRGHRVSFATPEGLAGRGDEIMLTGEGLDPWGFAPGIRRARLIGLMLRADVNGREAYRAMAASPAFQAPLRWDEVAGEAFDGLLLAGGHRARGMRPYLESSVLQALVAGFFGRGAPVGAICHGVLLAARSVKADGRSVLFGRKTTALTWRLERAADSLARVGRFWDGGYYRTYPDPPGRPGYMSVQQEVTRALASPADFIDVDSADPDYRRKALGLARDSLSDARPAFFVRDAAYVSARWPGDAHGFAQAFGQVLEGK</sequence>
<evidence type="ECO:0008006" key="3">
    <source>
        <dbReference type="Google" id="ProtNLM"/>
    </source>
</evidence>
<dbReference type="SUPFAM" id="SSF52317">
    <property type="entry name" value="Class I glutamine amidotransferase-like"/>
    <property type="match status" value="1"/>
</dbReference>
<dbReference type="RefSeq" id="WP_011350022.1">
    <property type="nucleotide sequence ID" value="NC_007509.1"/>
</dbReference>
<evidence type="ECO:0000313" key="2">
    <source>
        <dbReference type="Proteomes" id="UP000494170"/>
    </source>
</evidence>
<dbReference type="InterPro" id="IPR032633">
    <property type="entry name" value="ThiJ-like"/>
</dbReference>
<name>A0A6P2IUE7_BURL3</name>
<reference evidence="1 2" key="1">
    <citation type="submission" date="2019-09" db="EMBL/GenBank/DDBJ databases">
        <authorList>
            <person name="Depoorter E."/>
        </authorList>
    </citation>
    <scope>NUCLEOTIDE SEQUENCE [LARGE SCALE GENOMIC DNA]</scope>
    <source>
        <strain evidence="1">LMG 6863</strain>
    </source>
</reference>
<gene>
    <name evidence="1" type="ORF">BLA6863_01446</name>
</gene>
<dbReference type="EMBL" id="CABVPY010000007">
    <property type="protein sequence ID" value="VWB33462.1"/>
    <property type="molecule type" value="Genomic_DNA"/>
</dbReference>
<evidence type="ECO:0000313" key="1">
    <source>
        <dbReference type="EMBL" id="VWB33462.1"/>
    </source>
</evidence>